<dbReference type="RefSeq" id="WP_213160571.1">
    <property type="nucleotide sequence ID" value="NZ_CP058214.1"/>
</dbReference>
<keyword evidence="4" id="KW-1185">Reference proteome</keyword>
<feature type="transmembrane region" description="Helical" evidence="1">
    <location>
        <begin position="253"/>
        <end position="278"/>
    </location>
</feature>
<accession>A0A7S8C4E6</accession>
<feature type="transmembrane region" description="Helical" evidence="1">
    <location>
        <begin position="63"/>
        <end position="84"/>
    </location>
</feature>
<protein>
    <submittedName>
        <fullName evidence="3">Nucleoside recognition protein</fullName>
    </submittedName>
</protein>
<feature type="transmembrane region" description="Helical" evidence="1">
    <location>
        <begin position="177"/>
        <end position="199"/>
    </location>
</feature>
<name>A0A7S8C4E6_9HYPH</name>
<feature type="transmembrane region" description="Helical" evidence="1">
    <location>
        <begin position="91"/>
        <end position="109"/>
    </location>
</feature>
<proteinExistence type="predicted"/>
<evidence type="ECO:0000313" key="3">
    <source>
        <dbReference type="EMBL" id="QPC43210.1"/>
    </source>
</evidence>
<organism evidence="3 4">
    <name type="scientific">Kaustia mangrovi</name>
    <dbReference type="NCBI Taxonomy" id="2593653"/>
    <lineage>
        <taxon>Bacteria</taxon>
        <taxon>Pseudomonadati</taxon>
        <taxon>Pseudomonadota</taxon>
        <taxon>Alphaproteobacteria</taxon>
        <taxon>Hyphomicrobiales</taxon>
        <taxon>Parvibaculaceae</taxon>
        <taxon>Kaustia</taxon>
    </lineage>
</organism>
<evidence type="ECO:0000259" key="2">
    <source>
        <dbReference type="Pfam" id="PF07670"/>
    </source>
</evidence>
<dbReference type="Pfam" id="PF07670">
    <property type="entry name" value="Gate"/>
    <property type="match status" value="1"/>
</dbReference>
<gene>
    <name evidence="3" type="ORF">HW532_11225</name>
</gene>
<evidence type="ECO:0000313" key="4">
    <source>
        <dbReference type="Proteomes" id="UP000593594"/>
    </source>
</evidence>
<feature type="transmembrane region" description="Helical" evidence="1">
    <location>
        <begin position="284"/>
        <end position="302"/>
    </location>
</feature>
<dbReference type="AlphaFoldDB" id="A0A7S8C4E6"/>
<dbReference type="InterPro" id="IPR011642">
    <property type="entry name" value="Gate_dom"/>
</dbReference>
<dbReference type="KEGG" id="kmn:HW532_11225"/>
<feature type="transmembrane region" description="Helical" evidence="1">
    <location>
        <begin position="219"/>
        <end position="241"/>
    </location>
</feature>
<evidence type="ECO:0000256" key="1">
    <source>
        <dbReference type="SAM" id="Phobius"/>
    </source>
</evidence>
<dbReference type="EMBL" id="CP058214">
    <property type="protein sequence ID" value="QPC43210.1"/>
    <property type="molecule type" value="Genomic_DNA"/>
</dbReference>
<feature type="domain" description="Nucleoside transporter/FeoB GTPase Gate" evidence="2">
    <location>
        <begin position="19"/>
        <end position="106"/>
    </location>
</feature>
<keyword evidence="1" id="KW-0472">Membrane</keyword>
<feature type="transmembrane region" description="Helical" evidence="1">
    <location>
        <begin position="121"/>
        <end position="139"/>
    </location>
</feature>
<reference evidence="3 4" key="1">
    <citation type="submission" date="2020-06" db="EMBL/GenBank/DDBJ databases">
        <title>Genome sequence of 2 isolates from Red Sea Mangroves.</title>
        <authorList>
            <person name="Sefrji F."/>
            <person name="Michoud G."/>
            <person name="Merlino G."/>
            <person name="Daffonchio D."/>
        </authorList>
    </citation>
    <scope>NUCLEOTIDE SEQUENCE [LARGE SCALE GENOMIC DNA]</scope>
    <source>
        <strain evidence="3 4">R1DC25</strain>
    </source>
</reference>
<keyword evidence="1" id="KW-1133">Transmembrane helix</keyword>
<dbReference type="Proteomes" id="UP000593594">
    <property type="component" value="Chromosome"/>
</dbReference>
<sequence>MTLLRAVRALFVDSASLYWMLLKIVLPVMVATRIAVELGLIDLLAPAFAPVMTLLGLPPELGFALVTAMLVGVWGGAAAVFALVPPDAMTAAQVTVFSALIMFAHALPIEQRIVQKAGPGLVAMTALRLVAAFVYGYLLHRICRATGWLDEPVSALWVPASPDPGWIAFAWTTAESLLWMFAVLLAIVAIMKLLEAAGLMPRLTALLSPVLRIAGVSRAATPLTIVGLTLGLAYGGGLIIREARSGRLDARDVFLASCFMALAHGLIEDTLVVMALGADVTGVLIGRIVFSLAVVAAIARLVPPVPGPTFFRLLYNGATRQ</sequence>
<keyword evidence="1" id="KW-0812">Transmembrane</keyword>